<sequence>LKIKAADILFPGQVTIHDDVYEITFCIACHIPNPLPLSCIADYNHLVENTLHQKQPMVKVIIKAITHPQKENVPPAAVLRDIVDQVLRPMTKKGKKSQVAPNVNDILPGNVAKNDNIKLLHSCWECATSNCSSEHCYIPTDGPHFALSHNHIDKWAATMLSVMHIATQSRWPVLYKFDAVSMHTIVSKSLLLTSQLQAMEKEKGLQAPVINVVLPANFGLPLPVITQPPPQIQKVMGLIPSTLTKGPRMDINMFCVVYQLPDTILQ</sequence>
<name>A0A0C9WJ96_9AGAR</name>
<protein>
    <submittedName>
        <fullName evidence="1">Uncharacterized protein</fullName>
    </submittedName>
</protein>
<accession>A0A0C9WJ96</accession>
<dbReference type="STRING" id="1095629.A0A0C9WJ96"/>
<dbReference type="Proteomes" id="UP000054477">
    <property type="component" value="Unassembled WGS sequence"/>
</dbReference>
<reference evidence="1 2" key="1">
    <citation type="submission" date="2014-04" db="EMBL/GenBank/DDBJ databases">
        <authorList>
            <consortium name="DOE Joint Genome Institute"/>
            <person name="Kuo A."/>
            <person name="Kohler A."/>
            <person name="Nagy L.G."/>
            <person name="Floudas D."/>
            <person name="Copeland A."/>
            <person name="Barry K.W."/>
            <person name="Cichocki N."/>
            <person name="Veneault-Fourrey C."/>
            <person name="LaButti K."/>
            <person name="Lindquist E.A."/>
            <person name="Lipzen A."/>
            <person name="Lundell T."/>
            <person name="Morin E."/>
            <person name="Murat C."/>
            <person name="Sun H."/>
            <person name="Tunlid A."/>
            <person name="Henrissat B."/>
            <person name="Grigoriev I.V."/>
            <person name="Hibbett D.S."/>
            <person name="Martin F."/>
            <person name="Nordberg H.P."/>
            <person name="Cantor M.N."/>
            <person name="Hua S.X."/>
        </authorList>
    </citation>
    <scope>NUCLEOTIDE SEQUENCE [LARGE SCALE GENOMIC DNA]</scope>
    <source>
        <strain evidence="1 2">LaAM-08-1</strain>
    </source>
</reference>
<dbReference type="HOGENOM" id="CLU_987173_0_0_1"/>
<gene>
    <name evidence="1" type="ORF">K443DRAFT_37325</name>
</gene>
<proteinExistence type="predicted"/>
<dbReference type="OrthoDB" id="3041422at2759"/>
<dbReference type="EMBL" id="KN838800">
    <property type="protein sequence ID" value="KIJ94309.1"/>
    <property type="molecule type" value="Genomic_DNA"/>
</dbReference>
<dbReference type="AlphaFoldDB" id="A0A0C9WJ96"/>
<evidence type="ECO:0000313" key="2">
    <source>
        <dbReference type="Proteomes" id="UP000054477"/>
    </source>
</evidence>
<feature type="non-terminal residue" evidence="1">
    <location>
        <position position="1"/>
    </location>
</feature>
<organism evidence="1 2">
    <name type="scientific">Laccaria amethystina LaAM-08-1</name>
    <dbReference type="NCBI Taxonomy" id="1095629"/>
    <lineage>
        <taxon>Eukaryota</taxon>
        <taxon>Fungi</taxon>
        <taxon>Dikarya</taxon>
        <taxon>Basidiomycota</taxon>
        <taxon>Agaricomycotina</taxon>
        <taxon>Agaricomycetes</taxon>
        <taxon>Agaricomycetidae</taxon>
        <taxon>Agaricales</taxon>
        <taxon>Agaricineae</taxon>
        <taxon>Hydnangiaceae</taxon>
        <taxon>Laccaria</taxon>
    </lineage>
</organism>
<feature type="non-terminal residue" evidence="1">
    <location>
        <position position="266"/>
    </location>
</feature>
<evidence type="ECO:0000313" key="1">
    <source>
        <dbReference type="EMBL" id="KIJ94309.1"/>
    </source>
</evidence>
<reference evidence="2" key="2">
    <citation type="submission" date="2015-01" db="EMBL/GenBank/DDBJ databases">
        <title>Evolutionary Origins and Diversification of the Mycorrhizal Mutualists.</title>
        <authorList>
            <consortium name="DOE Joint Genome Institute"/>
            <consortium name="Mycorrhizal Genomics Consortium"/>
            <person name="Kohler A."/>
            <person name="Kuo A."/>
            <person name="Nagy L.G."/>
            <person name="Floudas D."/>
            <person name="Copeland A."/>
            <person name="Barry K.W."/>
            <person name="Cichocki N."/>
            <person name="Veneault-Fourrey C."/>
            <person name="LaButti K."/>
            <person name="Lindquist E.A."/>
            <person name="Lipzen A."/>
            <person name="Lundell T."/>
            <person name="Morin E."/>
            <person name="Murat C."/>
            <person name="Riley R."/>
            <person name="Ohm R."/>
            <person name="Sun H."/>
            <person name="Tunlid A."/>
            <person name="Henrissat B."/>
            <person name="Grigoriev I.V."/>
            <person name="Hibbett D.S."/>
            <person name="Martin F."/>
        </authorList>
    </citation>
    <scope>NUCLEOTIDE SEQUENCE [LARGE SCALE GENOMIC DNA]</scope>
    <source>
        <strain evidence="2">LaAM-08-1</strain>
    </source>
</reference>
<keyword evidence="2" id="KW-1185">Reference proteome</keyword>